<accession>A0ABW2LD94</accession>
<dbReference type="Proteomes" id="UP001596472">
    <property type="component" value="Unassembled WGS sequence"/>
</dbReference>
<reference evidence="3" key="1">
    <citation type="journal article" date="2019" name="Int. J. Syst. Evol. Microbiol.">
        <title>The Global Catalogue of Microorganisms (GCM) 10K type strain sequencing project: providing services to taxonomists for standard genome sequencing and annotation.</title>
        <authorList>
            <consortium name="The Broad Institute Genomics Platform"/>
            <consortium name="The Broad Institute Genome Sequencing Center for Infectious Disease"/>
            <person name="Wu L."/>
            <person name="Ma J."/>
        </authorList>
    </citation>
    <scope>NUCLEOTIDE SEQUENCE [LARGE SCALE GENOMIC DNA]</scope>
    <source>
        <strain evidence="3">CGMCC 4.1467</strain>
    </source>
</reference>
<keyword evidence="1" id="KW-1133">Transmembrane helix</keyword>
<keyword evidence="1" id="KW-0472">Membrane</keyword>
<keyword evidence="1" id="KW-0812">Transmembrane</keyword>
<dbReference type="EMBL" id="JBHTBS010000018">
    <property type="protein sequence ID" value="MFC7339476.1"/>
    <property type="molecule type" value="Genomic_DNA"/>
</dbReference>
<proteinExistence type="predicted"/>
<organism evidence="2 3">
    <name type="scientific">Haloferula chungangensis</name>
    <dbReference type="NCBI Taxonomy" id="1048331"/>
    <lineage>
        <taxon>Bacteria</taxon>
        <taxon>Pseudomonadati</taxon>
        <taxon>Verrucomicrobiota</taxon>
        <taxon>Verrucomicrobiia</taxon>
        <taxon>Verrucomicrobiales</taxon>
        <taxon>Verrucomicrobiaceae</taxon>
        <taxon>Haloferula</taxon>
    </lineage>
</organism>
<comment type="caution">
    <text evidence="2">The sequence shown here is derived from an EMBL/GenBank/DDBJ whole genome shotgun (WGS) entry which is preliminary data.</text>
</comment>
<feature type="transmembrane region" description="Helical" evidence="1">
    <location>
        <begin position="6"/>
        <end position="26"/>
    </location>
</feature>
<evidence type="ECO:0000256" key="1">
    <source>
        <dbReference type="SAM" id="Phobius"/>
    </source>
</evidence>
<dbReference type="RefSeq" id="WP_379716369.1">
    <property type="nucleotide sequence ID" value="NZ_JBHTBS010000018.1"/>
</dbReference>
<gene>
    <name evidence="2" type="ORF">ACFQY0_19950</name>
</gene>
<evidence type="ECO:0000313" key="2">
    <source>
        <dbReference type="EMBL" id="MFC7339476.1"/>
    </source>
</evidence>
<protein>
    <submittedName>
        <fullName evidence="2">Uncharacterized protein</fullName>
    </submittedName>
</protein>
<keyword evidence="3" id="KW-1185">Reference proteome</keyword>
<evidence type="ECO:0000313" key="3">
    <source>
        <dbReference type="Proteomes" id="UP001596472"/>
    </source>
</evidence>
<sequence length="121" mass="13068">MKRTAIVKGLVGIAAVAAVGFELGLFQRVFDSRSLVEDGVLGSDYWIVEVDGKPTERIQHGIVISKVPLALLEPGDRILELSDTPHPQEGAETIQFHTTIKSGVDYRIDTSADGSPKLIAK</sequence>
<name>A0ABW2LD94_9BACT</name>